<feature type="domain" description="PA" evidence="14">
    <location>
        <begin position="438"/>
        <end position="528"/>
    </location>
</feature>
<evidence type="ECO:0000313" key="17">
    <source>
        <dbReference type="EMBL" id="OFC72647.1"/>
    </source>
</evidence>
<feature type="domain" description="Peptidase S8/S53" evidence="13">
    <location>
        <begin position="180"/>
        <end position="662"/>
    </location>
</feature>
<dbReference type="SUPFAM" id="SSF52025">
    <property type="entry name" value="PA domain"/>
    <property type="match status" value="1"/>
</dbReference>
<dbReference type="PRINTS" id="PR00723">
    <property type="entry name" value="SUBTILISIN"/>
</dbReference>
<dbReference type="Proteomes" id="UP000175691">
    <property type="component" value="Unassembled WGS sequence"/>
</dbReference>
<feature type="active site" description="Charge relay system" evidence="9 10">
    <location>
        <position position="608"/>
    </location>
</feature>
<dbReference type="AlphaFoldDB" id="A0A1E7ZGL2"/>
<dbReference type="GO" id="GO:0005576">
    <property type="term" value="C:extracellular region"/>
    <property type="evidence" value="ECO:0007669"/>
    <property type="project" value="UniProtKB-SubCell"/>
</dbReference>
<protein>
    <submittedName>
        <fullName evidence="17">Serine protease</fullName>
    </submittedName>
</protein>
<evidence type="ECO:0000256" key="3">
    <source>
        <dbReference type="ARBA" id="ARBA00022525"/>
    </source>
</evidence>
<dbReference type="Pfam" id="PF02225">
    <property type="entry name" value="PA"/>
    <property type="match status" value="1"/>
</dbReference>
<feature type="active site" description="Charge relay system" evidence="9 10">
    <location>
        <position position="266"/>
    </location>
</feature>
<name>A0A1E7ZGL2_9ALTE</name>
<keyword evidence="8" id="KW-0325">Glycoprotein</keyword>
<reference evidence="17 18" key="1">
    <citation type="submission" date="2016-08" db="EMBL/GenBank/DDBJ databases">
        <authorList>
            <person name="Seilhamer J.J."/>
        </authorList>
    </citation>
    <scope>NUCLEOTIDE SEQUENCE [LARGE SCALE GENOMIC DNA]</scope>
    <source>
        <strain evidence="17 18">KCTC 42603</strain>
    </source>
</reference>
<dbReference type="Gene3D" id="3.30.70.80">
    <property type="entry name" value="Peptidase S8 propeptide/proteinase inhibitor I9"/>
    <property type="match status" value="1"/>
</dbReference>
<evidence type="ECO:0000256" key="9">
    <source>
        <dbReference type="PIRSR" id="PIRSR615500-1"/>
    </source>
</evidence>
<evidence type="ECO:0000256" key="10">
    <source>
        <dbReference type="PROSITE-ProRule" id="PRU01240"/>
    </source>
</evidence>
<dbReference type="SUPFAM" id="SSF52743">
    <property type="entry name" value="Subtilisin-like"/>
    <property type="match status" value="1"/>
</dbReference>
<evidence type="ECO:0000256" key="2">
    <source>
        <dbReference type="ARBA" id="ARBA00011073"/>
    </source>
</evidence>
<dbReference type="Pfam" id="PF05922">
    <property type="entry name" value="Inhibitor_I9"/>
    <property type="match status" value="1"/>
</dbReference>
<sequence length="1049" mass="109985">MTFKKKLLGTVISMAVSAGMTTAVNAQQIAPQDLSKISLSEASANVKRSSGLYIVQMKKEPGITYAEEIGELIPHQQLVASKGNQYSAKSKQLRRYTNQLKRQQRSVASRSGSVKIIHNYVHSFNGFSAKLTPAQVKALRANPNVANVWEDQLVKVDTASTPEFLGLTGPDGQHTLGIKGDDIVVGVLDTGITPENPSFADDGTYSDPSDIGWSGACDTGEEAQEGTFTCNNKLIGARYFNETFSSVYDIQYGLGEFESPRDADGHGSHTASTAAGNEGVPAIMNGTEIGVMSGIAPRARVAMYKVCWNSNYTSPEGNDEAGCFASDSMAAIDQAIVDGVDVINFSIGGSRTDLTYPSTAAMLRAAQAGIFVSVSAGNSGPTPSTIGTPAPWVTTVAASTYDGESVANGLEVTAYDETDTVAFTEGSITLPLSESGPVTGSLVVAEPLEACYVGEAATPLDNAADIEGNIALIQRGSCAFTQKVTRAVESGATAVVVYDNGGGVTRMGGDYVGQIPGGMVTLDVGSALYSAALEGGNVSVTMSAGTFVPVEEVGNIMAAFSSRGPNGSTLDVIKPDITAPGVRILAATTDTPMFGEPGSQVAYLSGTSMSSPHIAGMAALLMDQHPEWSPAQVKSALMTSAYQGVTKEDGSTPADPFDFGAGHAAPVSAMEPGLTFDATFYDYMSFMCGLDEESFVISESGIDCATYEAYNFPTDPSQLNYPSIAIGELAGEETILRWVTDATGSGGAYSISVEGLETLDVTVQGYNTAQEPLAGNMLEVDPAATSPFQVTFAKTASTVADEWVFGAIVLTGADGTVVRSPVAVMPVPDETIVAPQAVAVAINSRGRGFFTAQMNYTGRASIEYTSLAAPSLVSDTVEQDGDSSFAFFEDGLSATFYAIPEDTGVLRFSLFDSLVEQSGTDLDLYVYRCVDYSCTQVGVSAAGGSDEEVTLVNPEPASGANGNFYLVFVHGWDLNGATETNFQMPVWVSEGQDRSSRFSMSRRAVDGRLNNVNITTRGMESGLPYLGTVTFFDGEGVNQGTTLVEAIKQ</sequence>
<keyword evidence="18" id="KW-1185">Reference proteome</keyword>
<dbReference type="PROSITE" id="PS00138">
    <property type="entry name" value="SUBTILASE_SER"/>
    <property type="match status" value="1"/>
</dbReference>
<dbReference type="PROSITE" id="PS00136">
    <property type="entry name" value="SUBTILASE_ASP"/>
    <property type="match status" value="1"/>
</dbReference>
<keyword evidence="4 10" id="KW-0645">Protease</keyword>
<feature type="domain" description="Subtilisin-like protease fibronectin type-III" evidence="16">
    <location>
        <begin position="718"/>
        <end position="824"/>
    </location>
</feature>
<evidence type="ECO:0000256" key="7">
    <source>
        <dbReference type="ARBA" id="ARBA00022825"/>
    </source>
</evidence>
<dbReference type="OrthoDB" id="614750at2"/>
<feature type="chain" id="PRO_5009209920" evidence="12">
    <location>
        <begin position="27"/>
        <end position="1049"/>
    </location>
</feature>
<dbReference type="STRING" id="1656094.BFC18_02015"/>
<evidence type="ECO:0000259" key="14">
    <source>
        <dbReference type="Pfam" id="PF02225"/>
    </source>
</evidence>
<dbReference type="InterPro" id="IPR037045">
    <property type="entry name" value="S8pro/Inhibitor_I9_sf"/>
</dbReference>
<dbReference type="InterPro" id="IPR045051">
    <property type="entry name" value="SBT"/>
</dbReference>
<comment type="caution">
    <text evidence="17">The sequence shown here is derived from an EMBL/GenBank/DDBJ whole genome shotgun (WGS) entry which is preliminary data.</text>
</comment>
<dbReference type="InterPro" id="IPR000209">
    <property type="entry name" value="Peptidase_S8/S53_dom"/>
</dbReference>
<evidence type="ECO:0000256" key="11">
    <source>
        <dbReference type="RuleBase" id="RU003355"/>
    </source>
</evidence>
<evidence type="ECO:0000256" key="8">
    <source>
        <dbReference type="ARBA" id="ARBA00023180"/>
    </source>
</evidence>
<dbReference type="CDD" id="cd04852">
    <property type="entry name" value="Peptidases_S8_3"/>
    <property type="match status" value="1"/>
</dbReference>
<dbReference type="Gene3D" id="3.40.50.200">
    <property type="entry name" value="Peptidase S8/S53 domain"/>
    <property type="match status" value="1"/>
</dbReference>
<dbReference type="EMBL" id="MDHN01000003">
    <property type="protein sequence ID" value="OFC72647.1"/>
    <property type="molecule type" value="Genomic_DNA"/>
</dbReference>
<dbReference type="Gene3D" id="2.60.40.2310">
    <property type="match status" value="1"/>
</dbReference>
<dbReference type="InterPro" id="IPR046450">
    <property type="entry name" value="PA_dom_sf"/>
</dbReference>
<evidence type="ECO:0000313" key="18">
    <source>
        <dbReference type="Proteomes" id="UP000175691"/>
    </source>
</evidence>
<keyword evidence="3" id="KW-0964">Secreted</keyword>
<feature type="domain" description="Inhibitor I9" evidence="15">
    <location>
        <begin position="53"/>
        <end position="156"/>
    </location>
</feature>
<dbReference type="InterPro" id="IPR023827">
    <property type="entry name" value="Peptidase_S8_Asp-AS"/>
</dbReference>
<dbReference type="Gene3D" id="3.50.30.30">
    <property type="match status" value="1"/>
</dbReference>
<dbReference type="SUPFAM" id="SSF54897">
    <property type="entry name" value="Protease propeptides/inhibitors"/>
    <property type="match status" value="1"/>
</dbReference>
<evidence type="ECO:0000259" key="16">
    <source>
        <dbReference type="Pfam" id="PF17766"/>
    </source>
</evidence>
<dbReference type="InterPro" id="IPR036852">
    <property type="entry name" value="Peptidase_S8/S53_dom_sf"/>
</dbReference>
<dbReference type="Pfam" id="PF17766">
    <property type="entry name" value="fn3_6"/>
    <property type="match status" value="1"/>
</dbReference>
<accession>A0A1E7ZGL2</accession>
<feature type="signal peptide" evidence="12">
    <location>
        <begin position="1"/>
        <end position="26"/>
    </location>
</feature>
<keyword evidence="6 10" id="KW-0378">Hydrolase</keyword>
<dbReference type="GO" id="GO:0006508">
    <property type="term" value="P:proteolysis"/>
    <property type="evidence" value="ECO:0007669"/>
    <property type="project" value="UniProtKB-KW"/>
</dbReference>
<dbReference type="InterPro" id="IPR003137">
    <property type="entry name" value="PA_domain"/>
</dbReference>
<dbReference type="InterPro" id="IPR010259">
    <property type="entry name" value="S8pro/Inhibitor_I9"/>
</dbReference>
<dbReference type="InterPro" id="IPR023828">
    <property type="entry name" value="Peptidase_S8_Ser-AS"/>
</dbReference>
<evidence type="ECO:0000259" key="15">
    <source>
        <dbReference type="Pfam" id="PF05922"/>
    </source>
</evidence>
<evidence type="ECO:0000256" key="12">
    <source>
        <dbReference type="SAM" id="SignalP"/>
    </source>
</evidence>
<dbReference type="Pfam" id="PF00082">
    <property type="entry name" value="Peptidase_S8"/>
    <property type="match status" value="1"/>
</dbReference>
<dbReference type="PANTHER" id="PTHR10795">
    <property type="entry name" value="PROPROTEIN CONVERTASE SUBTILISIN/KEXIN"/>
    <property type="match status" value="1"/>
</dbReference>
<evidence type="ECO:0000256" key="1">
    <source>
        <dbReference type="ARBA" id="ARBA00004613"/>
    </source>
</evidence>
<comment type="similarity">
    <text evidence="2 10 11">Belongs to the peptidase S8 family.</text>
</comment>
<comment type="subcellular location">
    <subcellularLocation>
        <location evidence="1">Secreted</location>
    </subcellularLocation>
</comment>
<keyword evidence="7 10" id="KW-0720">Serine protease</keyword>
<keyword evidence="5 12" id="KW-0732">Signal</keyword>
<dbReference type="PROSITE" id="PS51892">
    <property type="entry name" value="SUBTILASE"/>
    <property type="match status" value="1"/>
</dbReference>
<dbReference type="SMR" id="A0A1E7ZGL2"/>
<evidence type="ECO:0000256" key="6">
    <source>
        <dbReference type="ARBA" id="ARBA00022801"/>
    </source>
</evidence>
<dbReference type="InterPro" id="IPR015500">
    <property type="entry name" value="Peptidase_S8_subtilisin-rel"/>
</dbReference>
<feature type="active site" description="Charge relay system" evidence="9 10">
    <location>
        <position position="189"/>
    </location>
</feature>
<dbReference type="InterPro" id="IPR041469">
    <property type="entry name" value="Subtilisin-like_FN3"/>
</dbReference>
<proteinExistence type="inferred from homology"/>
<dbReference type="GO" id="GO:0004252">
    <property type="term" value="F:serine-type endopeptidase activity"/>
    <property type="evidence" value="ECO:0007669"/>
    <property type="project" value="UniProtKB-UniRule"/>
</dbReference>
<dbReference type="CDD" id="cd04818">
    <property type="entry name" value="PA_subtilisin_1"/>
    <property type="match status" value="1"/>
</dbReference>
<evidence type="ECO:0000256" key="5">
    <source>
        <dbReference type="ARBA" id="ARBA00022729"/>
    </source>
</evidence>
<gene>
    <name evidence="17" type="ORF">BFC18_02015</name>
</gene>
<evidence type="ECO:0000259" key="13">
    <source>
        <dbReference type="Pfam" id="PF00082"/>
    </source>
</evidence>
<evidence type="ECO:0000256" key="4">
    <source>
        <dbReference type="ARBA" id="ARBA00022670"/>
    </source>
</evidence>
<dbReference type="InterPro" id="IPR034197">
    <property type="entry name" value="Peptidases_S8_3"/>
</dbReference>
<organism evidence="17 18">
    <name type="scientific">Alteromonas confluentis</name>
    <dbReference type="NCBI Taxonomy" id="1656094"/>
    <lineage>
        <taxon>Bacteria</taxon>
        <taxon>Pseudomonadati</taxon>
        <taxon>Pseudomonadota</taxon>
        <taxon>Gammaproteobacteria</taxon>
        <taxon>Alteromonadales</taxon>
        <taxon>Alteromonadaceae</taxon>
        <taxon>Alteromonas/Salinimonas group</taxon>
        <taxon>Alteromonas</taxon>
    </lineage>
</organism>